<evidence type="ECO:0000256" key="7">
    <source>
        <dbReference type="ARBA" id="ARBA00022989"/>
    </source>
</evidence>
<feature type="transmembrane region" description="Helical" evidence="9">
    <location>
        <begin position="342"/>
        <end position="361"/>
    </location>
</feature>
<proteinExistence type="inferred from homology"/>
<sequence>MLDSIIRFSIHNKLIIGLFTLALIGWGSYSFSQLPIDALPDITTNQVQIITRSPALAAQEVERLITFPVEQTMATIPQVVEVRSISRFGLSVVTIVFTESTDLYWARQQVSERLTDARTVIPAGTGEPTLGPVSTGLGEIYQYVIYAKPGFEKRYSPMELRSLQDWVVRRQLLGTPGVADVSSFGGFVKQYEIAIDPDRLRAYGLGINDLFTALSRNNQNTGGAYIDKKPNAYFIRTEGLVGNLDDIGRIVVRRTSGGAPVLIRDVATVQFGSAVRYGALTRNAEGEAVGALVLMLKGENANQVISRVKARMEQIRRTLPEGVDIHAFLDRSELVNRAIGTVTKNLIEGALIVIFVLILFLGNLRAGLIVASVIPLAMLFAIGMMNVFGVSGNLMSLGAIDFGLIVDGAVIIVEATLHHLALRKSERANERMSEVGRLGRSEIDAPATHSLSRSFTLSQQEMDEEVFVSASRIRTSAAFGEIIILIVYLPILALIGTEGKMFRPMAEVVSFAILGAFLLSITYVPMASALFLSKHGNHKQTLSDRLMKAAHRFYTPIIRWALQAKTLVLLVAAGFLAGAIWLFTTLGGEFIPTLSEGDFAVETRVLTGSSISQTVEKTIQASGILKRKFPEVKEVIGKIGSGEIPTDPMPIEAADLMIILKPQSEWTSADTQEELADKMAEALKAIPGVTFGFQQPIQMRFNELASGVKQDVAVKIFGEDLDQLTQLAARISRLVGSVKGATDLYVEQVEGLPQIVVKADREALARYGLAVDDINHTLSAAFAGESAGLVYEGEQRYDVVVRLGDQSRRSIDDVRNLTVAIPGGTPVPLGQLASVELKPGPNQIQREDAKRRLTIGFNVRGRDVEHVVNELSQKINEKIKFPMGYYVVYGGQFENLIEARDRLAVAVPVALILIFVLLFVTFNSVRQALLIFTAIPLSAIGGVLALWLRDMPFSISAGVGFIALFGVAVLNGIVLIAEFNRIRREENEPDLHEVIFRGTYIRLRPVLMTATVASLGFLPMALSSSAGAEVQKPLATVVIGGLITATLLTLIVLPILYYLEEKTFGKKQAPPIPITQTASWWPWLLVGTLLGLGHSTQAQVTNQPNSVRQTASFNLSQALDQAYQANPTLRVSALGVGYQRALRGTAGDVGKTDISVSAGQYNSQYFDGSITVGQRLPAPALVRGLRSLADARVDGAEAEGRLSRQELAYQIKSTYYVLTYLKTLRRTLVTQDSLLTAVARGAAVRRRTGEGTLLEQTAAETAARQATLLQQQNEADQQILRRRLQTLLGLPALPVTGDSVLSARSLPVVDSVMLAANPELALLRQQIEIVRRETDVERARLKPDFFVSLTNQSLQGVEQVNGADRFYGFGNRFTYGQFGLSLPIFSKPLRARVQASELAQQRTEASLTARQRSLEGELAERLEAYAKNQQTLAYYQTSALPQAVQIRTQVDKAYRAGEIGYVEVLQNLRTVSDIQTGYLTALNELNQTVITIELLLGITQP</sequence>
<evidence type="ECO:0000256" key="1">
    <source>
        <dbReference type="ARBA" id="ARBA00004651"/>
    </source>
</evidence>
<feature type="transmembrane region" description="Helical" evidence="9">
    <location>
        <begin position="402"/>
        <end position="422"/>
    </location>
</feature>
<keyword evidence="11" id="KW-1185">Reference proteome</keyword>
<dbReference type="Gene3D" id="3.30.70.1440">
    <property type="entry name" value="Multidrug efflux transporter AcrB pore domain"/>
    <property type="match status" value="1"/>
</dbReference>
<dbReference type="STRING" id="662367.SAMN05216167_101791"/>
<keyword evidence="5" id="KW-1003">Cell membrane</keyword>
<feature type="transmembrane region" description="Helical" evidence="9">
    <location>
        <begin position="567"/>
        <end position="586"/>
    </location>
</feature>
<evidence type="ECO:0000256" key="8">
    <source>
        <dbReference type="ARBA" id="ARBA00023136"/>
    </source>
</evidence>
<dbReference type="Gene3D" id="3.30.2090.10">
    <property type="entry name" value="Multidrug efflux transporter AcrB TolC docking domain, DN and DC subdomains"/>
    <property type="match status" value="2"/>
</dbReference>
<evidence type="ECO:0000256" key="9">
    <source>
        <dbReference type="SAM" id="Phobius"/>
    </source>
</evidence>
<dbReference type="PANTHER" id="PTHR32063">
    <property type="match status" value="1"/>
</dbReference>
<dbReference type="OrthoDB" id="636130at2"/>
<organism evidence="10 11">
    <name type="scientific">Spirosoma endophyticum</name>
    <dbReference type="NCBI Taxonomy" id="662367"/>
    <lineage>
        <taxon>Bacteria</taxon>
        <taxon>Pseudomonadati</taxon>
        <taxon>Bacteroidota</taxon>
        <taxon>Cytophagia</taxon>
        <taxon>Cytophagales</taxon>
        <taxon>Cytophagaceae</taxon>
        <taxon>Spirosoma</taxon>
    </lineage>
</organism>
<comment type="similarity">
    <text evidence="3">Belongs to the resistance-nodulation-cell division (RND) (TC 2.A.6) family.</text>
</comment>
<dbReference type="RefSeq" id="WP_093823110.1">
    <property type="nucleotide sequence ID" value="NZ_FOLQ01000001.1"/>
</dbReference>
<evidence type="ECO:0000256" key="2">
    <source>
        <dbReference type="ARBA" id="ARBA00007613"/>
    </source>
</evidence>
<evidence type="ECO:0000256" key="5">
    <source>
        <dbReference type="ARBA" id="ARBA00022475"/>
    </source>
</evidence>
<dbReference type="InterPro" id="IPR001036">
    <property type="entry name" value="Acrflvin-R"/>
</dbReference>
<feature type="transmembrane region" description="Helical" evidence="9">
    <location>
        <begin position="368"/>
        <end position="390"/>
    </location>
</feature>
<dbReference type="SUPFAM" id="SSF82866">
    <property type="entry name" value="Multidrug efflux transporter AcrB transmembrane domain"/>
    <property type="match status" value="2"/>
</dbReference>
<dbReference type="InterPro" id="IPR004763">
    <property type="entry name" value="CusA-like"/>
</dbReference>
<gene>
    <name evidence="10" type="ORF">SAMN05216167_101791</name>
</gene>
<dbReference type="Pfam" id="PF00873">
    <property type="entry name" value="ACR_tran"/>
    <property type="match status" value="1"/>
</dbReference>
<dbReference type="GO" id="GO:0042910">
    <property type="term" value="F:xenobiotic transmembrane transporter activity"/>
    <property type="evidence" value="ECO:0007669"/>
    <property type="project" value="TreeGrafter"/>
</dbReference>
<dbReference type="NCBIfam" id="TIGR00914">
    <property type="entry name" value="2A0601"/>
    <property type="match status" value="1"/>
</dbReference>
<dbReference type="Gene3D" id="3.30.70.1320">
    <property type="entry name" value="Multidrug efflux transporter AcrB pore domain like"/>
    <property type="match status" value="1"/>
</dbReference>
<feature type="transmembrane region" description="Helical" evidence="9">
    <location>
        <begin position="1006"/>
        <end position="1028"/>
    </location>
</feature>
<feature type="transmembrane region" description="Helical" evidence="9">
    <location>
        <begin position="929"/>
        <end position="948"/>
    </location>
</feature>
<dbReference type="Gene3D" id="3.30.70.1430">
    <property type="entry name" value="Multidrug efflux transporter AcrB pore domain"/>
    <property type="match status" value="2"/>
</dbReference>
<reference evidence="10 11" key="1">
    <citation type="submission" date="2016-10" db="EMBL/GenBank/DDBJ databases">
        <authorList>
            <person name="de Groot N.N."/>
        </authorList>
    </citation>
    <scope>NUCLEOTIDE SEQUENCE [LARGE SCALE GENOMIC DNA]</scope>
    <source>
        <strain evidence="10 11">DSM 26130</strain>
    </source>
</reference>
<dbReference type="Pfam" id="PF02321">
    <property type="entry name" value="OEP"/>
    <property type="match status" value="1"/>
</dbReference>
<dbReference type="SUPFAM" id="SSF82714">
    <property type="entry name" value="Multidrug efflux transporter AcrB TolC docking domain, DN and DC subdomains"/>
    <property type="match status" value="2"/>
</dbReference>
<dbReference type="GO" id="GO:0005886">
    <property type="term" value="C:plasma membrane"/>
    <property type="evidence" value="ECO:0007669"/>
    <property type="project" value="UniProtKB-SubCell"/>
</dbReference>
<dbReference type="InterPro" id="IPR003423">
    <property type="entry name" value="OMP_efflux"/>
</dbReference>
<comment type="similarity">
    <text evidence="2">Belongs to the outer membrane factor (OMF) (TC 1.B.17) family.</text>
</comment>
<evidence type="ECO:0000256" key="3">
    <source>
        <dbReference type="ARBA" id="ARBA00010942"/>
    </source>
</evidence>
<feature type="transmembrane region" description="Helical" evidence="9">
    <location>
        <begin position="1034"/>
        <end position="1059"/>
    </location>
</feature>
<evidence type="ECO:0000313" key="11">
    <source>
        <dbReference type="Proteomes" id="UP000198598"/>
    </source>
</evidence>
<dbReference type="Gene3D" id="1.20.1640.10">
    <property type="entry name" value="Multidrug efflux transporter AcrB transmembrane domain"/>
    <property type="match status" value="3"/>
</dbReference>
<dbReference type="SUPFAM" id="SSF82693">
    <property type="entry name" value="Multidrug efflux transporter AcrB pore domain, PN1, PN2, PC1 and PC2 subdomains"/>
    <property type="match status" value="2"/>
</dbReference>
<dbReference type="SUPFAM" id="SSF56954">
    <property type="entry name" value="Outer membrane efflux proteins (OEP)"/>
    <property type="match status" value="1"/>
</dbReference>
<dbReference type="PRINTS" id="PR00702">
    <property type="entry name" value="ACRIFLAVINRP"/>
</dbReference>
<feature type="transmembrane region" description="Helical" evidence="9">
    <location>
        <begin position="508"/>
        <end position="532"/>
    </location>
</feature>
<dbReference type="PANTHER" id="PTHR32063:SF24">
    <property type="entry name" value="CATION EFFLUX SYSTEM (ACRB_ACRD_ACRF FAMILY)"/>
    <property type="match status" value="1"/>
</dbReference>
<dbReference type="GO" id="GO:0008324">
    <property type="term" value="F:monoatomic cation transmembrane transporter activity"/>
    <property type="evidence" value="ECO:0007669"/>
    <property type="project" value="InterPro"/>
</dbReference>
<keyword evidence="7 9" id="KW-1133">Transmembrane helix</keyword>
<accession>A0A1I1HVR2</accession>
<keyword evidence="8 9" id="KW-0472">Membrane</keyword>
<feature type="transmembrane region" description="Helical" evidence="9">
    <location>
        <begin position="903"/>
        <end position="922"/>
    </location>
</feature>
<dbReference type="Gene3D" id="1.20.1600.10">
    <property type="entry name" value="Outer membrane efflux proteins (OEP)"/>
    <property type="match status" value="1"/>
</dbReference>
<protein>
    <submittedName>
        <fullName evidence="10">Cobalt-zinc-cadmium resistance protein CzcA</fullName>
    </submittedName>
</protein>
<keyword evidence="4" id="KW-0813">Transport</keyword>
<evidence type="ECO:0000256" key="6">
    <source>
        <dbReference type="ARBA" id="ARBA00022692"/>
    </source>
</evidence>
<dbReference type="Proteomes" id="UP000198598">
    <property type="component" value="Unassembled WGS sequence"/>
</dbReference>
<evidence type="ECO:0000313" key="10">
    <source>
        <dbReference type="EMBL" id="SFC27996.1"/>
    </source>
</evidence>
<dbReference type="EMBL" id="FOLQ01000001">
    <property type="protein sequence ID" value="SFC27996.1"/>
    <property type="molecule type" value="Genomic_DNA"/>
</dbReference>
<evidence type="ECO:0000256" key="4">
    <source>
        <dbReference type="ARBA" id="ARBA00022448"/>
    </source>
</evidence>
<dbReference type="GO" id="GO:0015562">
    <property type="term" value="F:efflux transmembrane transporter activity"/>
    <property type="evidence" value="ECO:0007669"/>
    <property type="project" value="InterPro"/>
</dbReference>
<dbReference type="InterPro" id="IPR027463">
    <property type="entry name" value="AcrB_DN_DC_subdom"/>
</dbReference>
<feature type="transmembrane region" description="Helical" evidence="9">
    <location>
        <begin position="477"/>
        <end position="496"/>
    </location>
</feature>
<feature type="transmembrane region" description="Helical" evidence="9">
    <location>
        <begin position="954"/>
        <end position="977"/>
    </location>
</feature>
<keyword evidence="6 9" id="KW-0812">Transmembrane</keyword>
<comment type="subcellular location">
    <subcellularLocation>
        <location evidence="1">Cell membrane</location>
        <topology evidence="1">Multi-pass membrane protein</topology>
    </subcellularLocation>
</comment>
<name>A0A1I1HVR2_9BACT</name>